<dbReference type="InterPro" id="IPR036875">
    <property type="entry name" value="Znf_CCHC_sf"/>
</dbReference>
<dbReference type="PROSITE" id="PS50158">
    <property type="entry name" value="ZF_CCHC"/>
    <property type="match status" value="1"/>
</dbReference>
<reference evidence="4 5" key="1">
    <citation type="journal article" date="2024" name="G3 (Bethesda)">
        <title>Genome assembly of Hibiscus sabdariffa L. provides insights into metabolisms of medicinal natural products.</title>
        <authorList>
            <person name="Kim T."/>
        </authorList>
    </citation>
    <scope>NUCLEOTIDE SEQUENCE [LARGE SCALE GENOMIC DNA]</scope>
    <source>
        <strain evidence="4">TK-2024</strain>
        <tissue evidence="4">Old leaves</tissue>
    </source>
</reference>
<name>A0ABR2QR43_9ROSI</name>
<feature type="domain" description="CCHC-type" evidence="3">
    <location>
        <begin position="46"/>
        <end position="60"/>
    </location>
</feature>
<dbReference type="Pfam" id="PF00098">
    <property type="entry name" value="zf-CCHC"/>
    <property type="match status" value="1"/>
</dbReference>
<proteinExistence type="predicted"/>
<evidence type="ECO:0000313" key="5">
    <source>
        <dbReference type="Proteomes" id="UP001396334"/>
    </source>
</evidence>
<keyword evidence="1" id="KW-0863">Zinc-finger</keyword>
<dbReference type="Pfam" id="PF22936">
    <property type="entry name" value="Pol_BBD"/>
    <property type="match status" value="1"/>
</dbReference>
<protein>
    <recommendedName>
        <fullName evidence="3">CCHC-type domain-containing protein</fullName>
    </recommendedName>
</protein>
<evidence type="ECO:0000256" key="2">
    <source>
        <dbReference type="SAM" id="MobiDB-lite"/>
    </source>
</evidence>
<dbReference type="SUPFAM" id="SSF57756">
    <property type="entry name" value="Retrovirus zinc finger-like domains"/>
    <property type="match status" value="1"/>
</dbReference>
<keyword evidence="1" id="KW-0862">Zinc</keyword>
<evidence type="ECO:0000313" key="4">
    <source>
        <dbReference type="EMBL" id="KAK9003039.1"/>
    </source>
</evidence>
<feature type="compositionally biased region" description="Basic and acidic residues" evidence="2">
    <location>
        <begin position="25"/>
        <end position="43"/>
    </location>
</feature>
<keyword evidence="5" id="KW-1185">Reference proteome</keyword>
<evidence type="ECO:0000256" key="1">
    <source>
        <dbReference type="PROSITE-ProRule" id="PRU00047"/>
    </source>
</evidence>
<dbReference type="Gene3D" id="4.10.60.10">
    <property type="entry name" value="Zinc finger, CCHC-type"/>
    <property type="match status" value="1"/>
</dbReference>
<sequence>MTKENRTQRCKFHPNERSNTSGGARRGEEYYRQQKEESNRRQSGECFNCSKKGHFAQNCRLPRRQTFQGNMATTKEEKSEVMLKASINEEEWDAEAEFSVGVEQEELIEDIDESSFVATTYSKIDYKDEEELEEDMEKPTLATTMKSNIDYKEDWIVDSGCSNHMTNDEKKLQDIDEYKGRRVKIEFYEPHDLEKVSKDNKECEVIALDPTEERDSSTSKDKSP</sequence>
<dbReference type="InterPro" id="IPR001878">
    <property type="entry name" value="Znf_CCHC"/>
</dbReference>
<accession>A0ABR2QR43</accession>
<keyword evidence="1" id="KW-0479">Metal-binding</keyword>
<comment type="caution">
    <text evidence="4">The sequence shown here is derived from an EMBL/GenBank/DDBJ whole genome shotgun (WGS) entry which is preliminary data.</text>
</comment>
<dbReference type="Proteomes" id="UP001396334">
    <property type="component" value="Unassembled WGS sequence"/>
</dbReference>
<dbReference type="EMBL" id="JBBPBN010000034">
    <property type="protein sequence ID" value="KAK9003039.1"/>
    <property type="molecule type" value="Genomic_DNA"/>
</dbReference>
<gene>
    <name evidence="4" type="ORF">V6N11_060610</name>
</gene>
<dbReference type="InterPro" id="IPR054722">
    <property type="entry name" value="PolX-like_BBD"/>
</dbReference>
<evidence type="ECO:0000259" key="3">
    <source>
        <dbReference type="PROSITE" id="PS50158"/>
    </source>
</evidence>
<organism evidence="4 5">
    <name type="scientific">Hibiscus sabdariffa</name>
    <name type="common">roselle</name>
    <dbReference type="NCBI Taxonomy" id="183260"/>
    <lineage>
        <taxon>Eukaryota</taxon>
        <taxon>Viridiplantae</taxon>
        <taxon>Streptophyta</taxon>
        <taxon>Embryophyta</taxon>
        <taxon>Tracheophyta</taxon>
        <taxon>Spermatophyta</taxon>
        <taxon>Magnoliopsida</taxon>
        <taxon>eudicotyledons</taxon>
        <taxon>Gunneridae</taxon>
        <taxon>Pentapetalae</taxon>
        <taxon>rosids</taxon>
        <taxon>malvids</taxon>
        <taxon>Malvales</taxon>
        <taxon>Malvaceae</taxon>
        <taxon>Malvoideae</taxon>
        <taxon>Hibiscus</taxon>
    </lineage>
</organism>
<feature type="region of interest" description="Disordered" evidence="2">
    <location>
        <begin position="1"/>
        <end position="44"/>
    </location>
</feature>